<reference evidence="2 3" key="1">
    <citation type="journal article" date="2013" name="Int. J. Syst. Evol. Microbiol.">
        <title>Roseomonas aerophila sp. nov., isolated from air.</title>
        <authorList>
            <person name="Kim S.J."/>
            <person name="Weon H.Y."/>
            <person name="Ahn J.H."/>
            <person name="Hong S.B."/>
            <person name="Seok S.J."/>
            <person name="Whang K.S."/>
            <person name="Kwon S.W."/>
        </authorList>
    </citation>
    <scope>NUCLEOTIDE SEQUENCE [LARGE SCALE GENOMIC DNA]</scope>
    <source>
        <strain evidence="2 3">NBRC 108923</strain>
    </source>
</reference>
<keyword evidence="3" id="KW-1185">Reference proteome</keyword>
<accession>A0ABR7RWH8</accession>
<dbReference type="EMBL" id="JACTVA010000117">
    <property type="protein sequence ID" value="MBC9210162.1"/>
    <property type="molecule type" value="Genomic_DNA"/>
</dbReference>
<comment type="caution">
    <text evidence="2">The sequence shown here is derived from an EMBL/GenBank/DDBJ whole genome shotgun (WGS) entry which is preliminary data.</text>
</comment>
<evidence type="ECO:0000313" key="3">
    <source>
        <dbReference type="Proteomes" id="UP000626026"/>
    </source>
</evidence>
<name>A0ABR7RWH8_9PROT</name>
<gene>
    <name evidence="2" type="ORF">IBL26_25305</name>
</gene>
<feature type="domain" description="Transposase IS4-like" evidence="1">
    <location>
        <begin position="2"/>
        <end position="89"/>
    </location>
</feature>
<evidence type="ECO:0000313" key="2">
    <source>
        <dbReference type="EMBL" id="MBC9210162.1"/>
    </source>
</evidence>
<evidence type="ECO:0000259" key="1">
    <source>
        <dbReference type="Pfam" id="PF01609"/>
    </source>
</evidence>
<organism evidence="2 3">
    <name type="scientific">Teichococcus aerophilus</name>
    <dbReference type="NCBI Taxonomy" id="1224513"/>
    <lineage>
        <taxon>Bacteria</taxon>
        <taxon>Pseudomonadati</taxon>
        <taxon>Pseudomonadota</taxon>
        <taxon>Alphaproteobacteria</taxon>
        <taxon>Acetobacterales</taxon>
        <taxon>Roseomonadaceae</taxon>
        <taxon>Roseomonas</taxon>
    </lineage>
</organism>
<dbReference type="InterPro" id="IPR002559">
    <property type="entry name" value="Transposase_11"/>
</dbReference>
<dbReference type="Proteomes" id="UP000626026">
    <property type="component" value="Unassembled WGS sequence"/>
</dbReference>
<dbReference type="Pfam" id="PF01609">
    <property type="entry name" value="DDE_Tnp_1"/>
    <property type="match status" value="1"/>
</dbReference>
<protein>
    <submittedName>
        <fullName evidence="2">Transposase</fullName>
    </submittedName>
</protein>
<sequence>MSDYKAVPALLDMPVPKPKALLADKGYDGDTVRENLLCRGILPVVPPEANRREAACLRLPALPGSQSRRAPVQPPEAILRIATRYDKTATSFLGFLSLAATKLWLNNYVNRA</sequence>
<proteinExistence type="predicted"/>